<dbReference type="PROSITE" id="PS51257">
    <property type="entry name" value="PROKAR_LIPOPROTEIN"/>
    <property type="match status" value="1"/>
</dbReference>
<evidence type="ECO:0000256" key="4">
    <source>
        <dbReference type="ARBA" id="ARBA00022729"/>
    </source>
</evidence>
<evidence type="ECO:0000256" key="3">
    <source>
        <dbReference type="ARBA" id="ARBA00022544"/>
    </source>
</evidence>
<keyword evidence="6" id="KW-0564">Palmitate</keyword>
<feature type="domain" description="Spore germination GerAC-like C-terminal" evidence="8">
    <location>
        <begin position="222"/>
        <end position="383"/>
    </location>
</feature>
<keyword evidence="5" id="KW-0472">Membrane</keyword>
<comment type="subcellular location">
    <subcellularLocation>
        <location evidence="1">Membrane</location>
        <topology evidence="1">Lipid-anchor</topology>
    </subcellularLocation>
</comment>
<accession>I4A8C2</accession>
<evidence type="ECO:0000259" key="9">
    <source>
        <dbReference type="Pfam" id="PF25198"/>
    </source>
</evidence>
<dbReference type="EMBL" id="CP003348">
    <property type="protein sequence ID" value="AFM00207.1"/>
    <property type="molecule type" value="Genomic_DNA"/>
</dbReference>
<protein>
    <submittedName>
        <fullName evidence="10">Germination protein, Ger(X)C family</fullName>
    </submittedName>
</protein>
<dbReference type="NCBIfam" id="TIGR02887">
    <property type="entry name" value="spore_ger_x_C"/>
    <property type="match status" value="1"/>
</dbReference>
<dbReference type="HOGENOM" id="CLU_051140_0_0_9"/>
<dbReference type="GO" id="GO:0009847">
    <property type="term" value="P:spore germination"/>
    <property type="evidence" value="ECO:0007669"/>
    <property type="project" value="InterPro"/>
</dbReference>
<dbReference type="InterPro" id="IPR057336">
    <property type="entry name" value="GerAC_N"/>
</dbReference>
<comment type="similarity">
    <text evidence="2">Belongs to the GerABKC lipoprotein family.</text>
</comment>
<keyword evidence="4" id="KW-0732">Signal</keyword>
<evidence type="ECO:0000256" key="6">
    <source>
        <dbReference type="ARBA" id="ARBA00023139"/>
    </source>
</evidence>
<reference evidence="10 11" key="2">
    <citation type="journal article" date="2015" name="J. Bacteriol.">
        <title>Genomic, proteomic, and biochemical analysis of the organohalide respiratory pathway in Desulfitobacterium dehalogenans.</title>
        <authorList>
            <person name="Kruse T."/>
            <person name="van de Pas B.A."/>
            <person name="Atteia A."/>
            <person name="Krab K."/>
            <person name="Hagen W.R."/>
            <person name="Goodwin L."/>
            <person name="Chain P."/>
            <person name="Boeren S."/>
            <person name="Maphosa F."/>
            <person name="Schraa G."/>
            <person name="de Vos W.M."/>
            <person name="van der Oost J."/>
            <person name="Smidt H."/>
            <person name="Stams A.J."/>
        </authorList>
    </citation>
    <scope>NUCLEOTIDE SEQUENCE [LARGE SCALE GENOMIC DNA]</scope>
    <source>
        <strain evidence="11">ATCC 51507 / DSM 9161 / JW/IU-DC1</strain>
    </source>
</reference>
<dbReference type="GO" id="GO:0016020">
    <property type="term" value="C:membrane"/>
    <property type="evidence" value="ECO:0007669"/>
    <property type="project" value="UniProtKB-SubCell"/>
</dbReference>
<dbReference type="Pfam" id="PF05504">
    <property type="entry name" value="Spore_GerAC"/>
    <property type="match status" value="1"/>
</dbReference>
<evidence type="ECO:0000256" key="5">
    <source>
        <dbReference type="ARBA" id="ARBA00023136"/>
    </source>
</evidence>
<dbReference type="InterPro" id="IPR046953">
    <property type="entry name" value="Spore_GerAC-like_C"/>
</dbReference>
<name>I4A8C2_DESDJ</name>
<keyword evidence="3" id="KW-0309">Germination</keyword>
<organism evidence="10 11">
    <name type="scientific">Desulfitobacterium dehalogenans (strain ATCC 51507 / DSM 9161 / JW/IU-DC1)</name>
    <dbReference type="NCBI Taxonomy" id="756499"/>
    <lineage>
        <taxon>Bacteria</taxon>
        <taxon>Bacillati</taxon>
        <taxon>Bacillota</taxon>
        <taxon>Clostridia</taxon>
        <taxon>Eubacteriales</taxon>
        <taxon>Desulfitobacteriaceae</taxon>
        <taxon>Desulfitobacterium</taxon>
    </lineage>
</organism>
<feature type="domain" description="Spore germination protein N-terminal" evidence="9">
    <location>
        <begin position="25"/>
        <end position="204"/>
    </location>
</feature>
<keyword evidence="7" id="KW-0449">Lipoprotein</keyword>
<dbReference type="Gene3D" id="3.30.300.210">
    <property type="entry name" value="Nutrient germinant receptor protein C, domain 3"/>
    <property type="match status" value="1"/>
</dbReference>
<dbReference type="STRING" id="756499.Desde_1811"/>
<evidence type="ECO:0000313" key="11">
    <source>
        <dbReference type="Proteomes" id="UP000006053"/>
    </source>
</evidence>
<evidence type="ECO:0000256" key="1">
    <source>
        <dbReference type="ARBA" id="ARBA00004635"/>
    </source>
</evidence>
<dbReference type="InterPro" id="IPR038501">
    <property type="entry name" value="Spore_GerAC_C_sf"/>
</dbReference>
<dbReference type="PANTHER" id="PTHR35789">
    <property type="entry name" value="SPORE GERMINATION PROTEIN B3"/>
    <property type="match status" value="1"/>
</dbReference>
<gene>
    <name evidence="10" type="ordered locus">Desde_1811</name>
</gene>
<dbReference type="PANTHER" id="PTHR35789:SF1">
    <property type="entry name" value="SPORE GERMINATION PROTEIN B3"/>
    <property type="match status" value="1"/>
</dbReference>
<dbReference type="eggNOG" id="ENOG5033UUT">
    <property type="taxonomic scope" value="Bacteria"/>
</dbReference>
<evidence type="ECO:0000256" key="2">
    <source>
        <dbReference type="ARBA" id="ARBA00007886"/>
    </source>
</evidence>
<dbReference type="OrthoDB" id="9816067at2"/>
<dbReference type="KEGG" id="ddh:Desde_1811"/>
<keyword evidence="11" id="KW-1185">Reference proteome</keyword>
<evidence type="ECO:0000256" key="7">
    <source>
        <dbReference type="ARBA" id="ARBA00023288"/>
    </source>
</evidence>
<evidence type="ECO:0000313" key="10">
    <source>
        <dbReference type="EMBL" id="AFM00207.1"/>
    </source>
</evidence>
<dbReference type="AlphaFoldDB" id="I4A8C2"/>
<reference evidence="11" key="1">
    <citation type="submission" date="2012-06" db="EMBL/GenBank/DDBJ databases">
        <title>Complete sequence of Desulfitobacterium dehalogenans ATCC 51507.</title>
        <authorList>
            <person name="Lucas S."/>
            <person name="Han J."/>
            <person name="Lapidus A."/>
            <person name="Cheng J.-F."/>
            <person name="Goodwin L."/>
            <person name="Pitluck S."/>
            <person name="Peters L."/>
            <person name="Ovchinnikova G."/>
            <person name="Teshima H."/>
            <person name="Detter J.C."/>
            <person name="Han C."/>
            <person name="Tapia R."/>
            <person name="Land M."/>
            <person name="Hauser L."/>
            <person name="Kyrpides N."/>
            <person name="Ivanova N."/>
            <person name="Pagani I."/>
            <person name="Kruse T."/>
            <person name="de Vos W.M."/>
            <person name="Smidt H."/>
            <person name="Woyke T."/>
        </authorList>
    </citation>
    <scope>NUCLEOTIDE SEQUENCE [LARGE SCALE GENOMIC DNA]</scope>
    <source>
        <strain evidence="11">ATCC 51507 / DSM 9161 / JW/IU-DC1</strain>
    </source>
</reference>
<dbReference type="Pfam" id="PF25198">
    <property type="entry name" value="Spore_GerAC_N"/>
    <property type="match status" value="1"/>
</dbReference>
<dbReference type="RefSeq" id="WP_014793695.1">
    <property type="nucleotide sequence ID" value="NC_018017.1"/>
</dbReference>
<dbReference type="Proteomes" id="UP000006053">
    <property type="component" value="Chromosome"/>
</dbReference>
<evidence type="ECO:0000259" key="8">
    <source>
        <dbReference type="Pfam" id="PF05504"/>
    </source>
</evidence>
<sequence precursor="true">MKKKIRGLLFFGLIASLLLLSGCWDSKEVEDLAVSTLIAWDRVTVDGKDLWQISTRILDLTTDQTGGGKGKSYAHEILLKGTGITIQDAFNQLVMRLPAMNFIEHNVGIIIGERVAREELPNIMGADLRFPRSRISVDVFTCEGEAFRILQTEPELSFTLSKEVRKIADKTAEESGASLKMTALDFSKQIIRKDRDAVLPQIKVYNQQEGEETAEQSVVIQGFGVVRDTKLVGWLGDEETLGYILSVGNPTSPEIPLPVEREDIIFSYFITSAKGRISSGLVEGKPKFTLHIQTKGVVHEASTPILTEKDRPALEKDIEEKIIDLVCKAVAKAKEYDADIFGFNEHLHRYHPRDWEKIAPDWRKYFKDAEIEVEVEAEVKAFGASSTGFNF</sequence>
<dbReference type="InterPro" id="IPR008844">
    <property type="entry name" value="Spore_GerAC-like"/>
</dbReference>
<proteinExistence type="inferred from homology"/>